<name>A0A657I485_SALET</name>
<dbReference type="Proteomes" id="UP000839528">
    <property type="component" value="Unassembled WGS sequence"/>
</dbReference>
<reference evidence="2" key="1">
    <citation type="submission" date="2018-11" db="EMBL/GenBank/DDBJ databases">
        <authorList>
            <person name="Ashton P.M."/>
            <person name="Dallman T."/>
            <person name="Nair S."/>
            <person name="De Pinna E."/>
            <person name="Peters T."/>
            <person name="Grant K."/>
        </authorList>
    </citation>
    <scope>NUCLEOTIDE SEQUENCE [LARGE SCALE GENOMIC DNA]</scope>
    <source>
        <strain evidence="2">627327</strain>
    </source>
</reference>
<keyword evidence="1" id="KW-0812">Transmembrane</keyword>
<feature type="transmembrane region" description="Helical" evidence="1">
    <location>
        <begin position="32"/>
        <end position="57"/>
    </location>
</feature>
<evidence type="ECO:0000313" key="2">
    <source>
        <dbReference type="EMBL" id="MMC67126.1"/>
    </source>
</evidence>
<dbReference type="AlphaFoldDB" id="A0A657I485"/>
<gene>
    <name evidence="2" type="ORF">EER74_19620</name>
</gene>
<keyword evidence="1" id="KW-1133">Transmembrane helix</keyword>
<comment type="caution">
    <text evidence="2">The sequence shown here is derived from an EMBL/GenBank/DDBJ whole genome shotgun (WGS) entry which is preliminary data.</text>
</comment>
<dbReference type="EMBL" id="RVOT01000022">
    <property type="protein sequence ID" value="MMC67126.1"/>
    <property type="molecule type" value="Genomic_DNA"/>
</dbReference>
<protein>
    <submittedName>
        <fullName evidence="2">Uncharacterized protein</fullName>
    </submittedName>
</protein>
<evidence type="ECO:0000256" key="1">
    <source>
        <dbReference type="SAM" id="Phobius"/>
    </source>
</evidence>
<organism evidence="2">
    <name type="scientific">Salmonella enterica subsp. enterica serovar Crewe</name>
    <dbReference type="NCBI Taxonomy" id="2572727"/>
    <lineage>
        <taxon>Bacteria</taxon>
        <taxon>Pseudomonadati</taxon>
        <taxon>Pseudomonadota</taxon>
        <taxon>Gammaproteobacteria</taxon>
        <taxon>Enterobacterales</taxon>
        <taxon>Enterobacteriaceae</taxon>
        <taxon>Salmonella</taxon>
    </lineage>
</organism>
<keyword evidence="1" id="KW-0472">Membrane</keyword>
<accession>A0A657I485</accession>
<sequence length="60" mass="6870">MVIQIFLPSHAPVIIKDTVNNLLSATIQKRNWFVTLAIISRLTQIVTLTFLLFQIYVKKG</sequence>
<proteinExistence type="predicted"/>